<evidence type="ECO:0000313" key="3">
    <source>
        <dbReference type="EMBL" id="MBB5515561.1"/>
    </source>
</evidence>
<dbReference type="HAMAP" id="MF_01940">
    <property type="entry name" value="RNA_CPDase"/>
    <property type="match status" value="1"/>
</dbReference>
<dbReference type="Proteomes" id="UP000553766">
    <property type="component" value="Unassembled WGS sequence"/>
</dbReference>
<accession>A0A840WLY3</accession>
<dbReference type="Gene3D" id="3.90.1140.10">
    <property type="entry name" value="Cyclic phosphodiesterase"/>
    <property type="match status" value="1"/>
</dbReference>
<dbReference type="AlphaFoldDB" id="A0A840WLY3"/>
<gene>
    <name evidence="3" type="ORF">FHS89_001573</name>
</gene>
<comment type="caution">
    <text evidence="3">The sequence shown here is derived from an EMBL/GenBank/DDBJ whole genome shotgun (WGS) entry which is preliminary data.</text>
</comment>
<evidence type="ECO:0000256" key="2">
    <source>
        <dbReference type="HAMAP-Rule" id="MF_01940"/>
    </source>
</evidence>
<organism evidence="3 4">
    <name type="scientific">Rubricella aquisinus</name>
    <dbReference type="NCBI Taxonomy" id="2028108"/>
    <lineage>
        <taxon>Bacteria</taxon>
        <taxon>Pseudomonadati</taxon>
        <taxon>Pseudomonadota</taxon>
        <taxon>Alphaproteobacteria</taxon>
        <taxon>Rhodobacterales</taxon>
        <taxon>Paracoccaceae</taxon>
        <taxon>Rubricella</taxon>
    </lineage>
</organism>
<dbReference type="PANTHER" id="PTHR35561">
    <property type="entry name" value="RNA 2',3'-CYCLIC PHOSPHODIESTERASE"/>
    <property type="match status" value="1"/>
</dbReference>
<dbReference type="Pfam" id="PF13563">
    <property type="entry name" value="2_5_RNA_ligase2"/>
    <property type="match status" value="1"/>
</dbReference>
<dbReference type="NCBIfam" id="TIGR02258">
    <property type="entry name" value="2_5_ligase"/>
    <property type="match status" value="1"/>
</dbReference>
<dbReference type="GO" id="GO:0004113">
    <property type="term" value="F:2',3'-cyclic-nucleotide 3'-phosphodiesterase activity"/>
    <property type="evidence" value="ECO:0007669"/>
    <property type="project" value="InterPro"/>
</dbReference>
<dbReference type="GO" id="GO:0016874">
    <property type="term" value="F:ligase activity"/>
    <property type="evidence" value="ECO:0007669"/>
    <property type="project" value="UniProtKB-KW"/>
</dbReference>
<dbReference type="RefSeq" id="WP_184010322.1">
    <property type="nucleotide sequence ID" value="NZ_JACIJS010000004.1"/>
</dbReference>
<feature type="short sequence motif" description="HXTX 1" evidence="2">
    <location>
        <begin position="36"/>
        <end position="39"/>
    </location>
</feature>
<keyword evidence="4" id="KW-1185">Reference proteome</keyword>
<keyword evidence="3" id="KW-0436">Ligase</keyword>
<feature type="active site" description="Proton donor" evidence="2">
    <location>
        <position position="36"/>
    </location>
</feature>
<dbReference type="GO" id="GO:0008664">
    <property type="term" value="F:RNA 2',3'-cyclic 3'-phosphodiesterase activity"/>
    <property type="evidence" value="ECO:0007669"/>
    <property type="project" value="UniProtKB-EC"/>
</dbReference>
<feature type="active site" description="Proton acceptor" evidence="2">
    <location>
        <position position="118"/>
    </location>
</feature>
<name>A0A840WLY3_9RHOB</name>
<dbReference type="PANTHER" id="PTHR35561:SF1">
    <property type="entry name" value="RNA 2',3'-CYCLIC PHOSPHODIESTERASE"/>
    <property type="match status" value="1"/>
</dbReference>
<comment type="function">
    <text evidence="2">Hydrolyzes RNA 2',3'-cyclic phosphodiester to an RNA 2'-phosphomonoester.</text>
</comment>
<proteinExistence type="inferred from homology"/>
<dbReference type="InterPro" id="IPR009097">
    <property type="entry name" value="Cyclic_Pdiesterase"/>
</dbReference>
<evidence type="ECO:0000313" key="4">
    <source>
        <dbReference type="Proteomes" id="UP000553766"/>
    </source>
</evidence>
<dbReference type="EMBL" id="JACIJS010000004">
    <property type="protein sequence ID" value="MBB5515561.1"/>
    <property type="molecule type" value="Genomic_DNA"/>
</dbReference>
<feature type="short sequence motif" description="HXTX 2" evidence="2">
    <location>
        <begin position="118"/>
        <end position="121"/>
    </location>
</feature>
<dbReference type="SUPFAM" id="SSF55144">
    <property type="entry name" value="LigT-like"/>
    <property type="match status" value="1"/>
</dbReference>
<reference evidence="3 4" key="1">
    <citation type="submission" date="2020-08" db="EMBL/GenBank/DDBJ databases">
        <title>Genomic Encyclopedia of Type Strains, Phase IV (KMG-IV): sequencing the most valuable type-strain genomes for metagenomic binning, comparative biology and taxonomic classification.</title>
        <authorList>
            <person name="Goeker M."/>
        </authorList>
    </citation>
    <scope>NUCLEOTIDE SEQUENCE [LARGE SCALE GENOMIC DNA]</scope>
    <source>
        <strain evidence="3 4">DSM 103377</strain>
    </source>
</reference>
<keyword evidence="1 2" id="KW-0378">Hydrolase</keyword>
<comment type="similarity">
    <text evidence="2">Belongs to the 2H phosphoesterase superfamily. ThpR family.</text>
</comment>
<dbReference type="EC" id="3.1.4.58" evidence="2"/>
<comment type="catalytic activity">
    <reaction evidence="2">
        <text>a 3'-end 2',3'-cyclophospho-ribonucleotide-RNA + H2O = a 3'-end 2'-phospho-ribonucleotide-RNA + H(+)</text>
        <dbReference type="Rhea" id="RHEA:11828"/>
        <dbReference type="Rhea" id="RHEA-COMP:10464"/>
        <dbReference type="Rhea" id="RHEA-COMP:17353"/>
        <dbReference type="ChEBI" id="CHEBI:15377"/>
        <dbReference type="ChEBI" id="CHEBI:15378"/>
        <dbReference type="ChEBI" id="CHEBI:83064"/>
        <dbReference type="ChEBI" id="CHEBI:173113"/>
        <dbReference type="EC" id="3.1.4.58"/>
    </reaction>
</comment>
<evidence type="ECO:0000256" key="1">
    <source>
        <dbReference type="ARBA" id="ARBA00022801"/>
    </source>
</evidence>
<sequence>MRAFIALPLPDALLEPVAALQDGLEDGRVVPEEDLHITLAFLGEVRGDVIADIADMLERIDAMPVPITLDGVGGFGDDLRSLHLHVQPAGELVALAGKVKRIAEMAGTTVPRRRFTPHVTLLRRTPGPVSPNLNRWIADHAHTKIGPEWADEVVLYQSDLTKSGPIYTPLAEGWLGADLPPEIWDQ</sequence>
<dbReference type="InterPro" id="IPR004175">
    <property type="entry name" value="RNA_CPDase"/>
</dbReference>
<protein>
    <recommendedName>
        <fullName evidence="2">RNA 2',3'-cyclic phosphodiesterase</fullName>
        <shortName evidence="2">RNA 2',3'-CPDase</shortName>
        <ecNumber evidence="2">3.1.4.58</ecNumber>
    </recommendedName>
</protein>